<name>A0A0J8GJQ9_9LIST</name>
<sequence>MQKKYFIVMFASLFGILLFLANPSMAKAEGDETGTGINAGEILNNQIDESIYTPTEQTEEEKVESQAKPTESQRFMLRSALPEPYAQTALSSANQYIINQNYSTATIENQLKNFTRFAYSDGVGKPRGIVIHETANDNSTIDSEINYMTNNWQNAFVHAFVDRKQIIEIHPTDYGSWGAGPKANPYFVQVELVREKNKEDFYRSVNNDAYYAAYILKKYNLTPINAHNTGSGTVWSHDAVSRFLGGTTHSDPVGYFARYGYTFNEFFQLVQYKYDRMDKTYYTSVPVNPRTDAKWDAPVAMKIDAGALVKVDTTKTKNGWAYVKYDNKTGYIPFGYIQTENTISTQYTKDKINLRSDGKWNSSVAGTVPAGEAVIVNGSKYKNGWAHLTYTKSNISGYIPTTYFQKTNPMSDVYATMQMNLRAEPVWDSAVTTRVPFGAKVQANSAKTASNGWKYVTYNGISGYQPASYFSATNPAKTVYTNSFINPRTDAKWDSKIAYSIPAGEKVQVDLTKTKNGWWYVTYNGKSGYHPTSYFSDTNKYTTYYAIGFNLRAEPNWNSAVVTSVPANAKVAVDPSKTAANGWVFVAYDRYTGYIPSTYVKK</sequence>
<dbReference type="Proteomes" id="UP000052258">
    <property type="component" value="Unassembled WGS sequence"/>
</dbReference>
<evidence type="ECO:0000313" key="4">
    <source>
        <dbReference type="Proteomes" id="UP000052258"/>
    </source>
</evidence>
<keyword evidence="4" id="KW-1185">Reference proteome</keyword>
<dbReference type="InterPro" id="IPR036028">
    <property type="entry name" value="SH3-like_dom_sf"/>
</dbReference>
<gene>
    <name evidence="3" type="ORF">X560_0246</name>
</gene>
<feature type="domain" description="SH3b" evidence="2">
    <location>
        <begin position="540"/>
        <end position="602"/>
    </location>
</feature>
<dbReference type="CDD" id="cd06583">
    <property type="entry name" value="PGRP"/>
    <property type="match status" value="1"/>
</dbReference>
<dbReference type="EMBL" id="AZHO01000004">
    <property type="protein sequence ID" value="KMT61179.1"/>
    <property type="molecule type" value="Genomic_DNA"/>
</dbReference>
<dbReference type="PATRIC" id="fig|1430899.3.peg.247"/>
<dbReference type="OrthoDB" id="9816557at2"/>
<feature type="signal peptide" evidence="1">
    <location>
        <begin position="1"/>
        <end position="26"/>
    </location>
</feature>
<dbReference type="Pfam" id="PF08239">
    <property type="entry name" value="SH3_3"/>
    <property type="match status" value="1"/>
</dbReference>
<dbReference type="Pfam" id="PF01510">
    <property type="entry name" value="Amidase_2"/>
    <property type="match status" value="1"/>
</dbReference>
<reference evidence="3 4" key="1">
    <citation type="journal article" date="2015" name="Genome Biol. Evol.">
        <title>Comparative Genomics of Listeria Sensu Lato: Genus-Wide Differences in Evolutionary Dynamics and the Progressive Gain of Complex, Potentially Pathogenicity-Related Traits through Lateral Gene Transfer.</title>
        <authorList>
            <person name="Chiara M."/>
            <person name="Caruso M."/>
            <person name="D'Erchia A.M."/>
            <person name="Manzari C."/>
            <person name="Fraccalvieri R."/>
            <person name="Goffredo E."/>
            <person name="Latorre L."/>
            <person name="Miccolupo A."/>
            <person name="Padalino I."/>
            <person name="Santagada G."/>
            <person name="Chiocco D."/>
            <person name="Pesole G."/>
            <person name="Horner D.S."/>
            <person name="Parisi A."/>
        </authorList>
    </citation>
    <scope>NUCLEOTIDE SEQUENCE [LARGE SCALE GENOMIC DNA]</scope>
    <source>
        <strain evidence="3 4">1991</strain>
    </source>
</reference>
<dbReference type="InterPro" id="IPR052354">
    <property type="entry name" value="Cell_Wall_Dynamics_Protein"/>
</dbReference>
<evidence type="ECO:0000313" key="3">
    <source>
        <dbReference type="EMBL" id="KMT61179.1"/>
    </source>
</evidence>
<dbReference type="PANTHER" id="PTHR34408:SF1">
    <property type="entry name" value="GLYCOSYL HYDROLASE FAMILY 19 DOMAIN-CONTAINING PROTEIN HI_1415"/>
    <property type="match status" value="1"/>
</dbReference>
<dbReference type="InterPro" id="IPR003646">
    <property type="entry name" value="SH3-like_bac-type"/>
</dbReference>
<dbReference type="Gene3D" id="2.30.30.40">
    <property type="entry name" value="SH3 Domains"/>
    <property type="match status" value="5"/>
</dbReference>
<evidence type="ECO:0000256" key="1">
    <source>
        <dbReference type="SAM" id="SignalP"/>
    </source>
</evidence>
<dbReference type="AlphaFoldDB" id="A0A0J8GJQ9"/>
<dbReference type="GO" id="GO:0008745">
    <property type="term" value="F:N-acetylmuramoyl-L-alanine amidase activity"/>
    <property type="evidence" value="ECO:0007669"/>
    <property type="project" value="InterPro"/>
</dbReference>
<feature type="chain" id="PRO_5038946097" evidence="1">
    <location>
        <begin position="27"/>
        <end position="602"/>
    </location>
</feature>
<dbReference type="SMART" id="SM00287">
    <property type="entry name" value="SH3b"/>
    <property type="match status" value="5"/>
</dbReference>
<dbReference type="InterPro" id="IPR002502">
    <property type="entry name" value="Amidase_domain"/>
</dbReference>
<dbReference type="SUPFAM" id="SSF55846">
    <property type="entry name" value="N-acetylmuramoyl-L-alanine amidase-like"/>
    <property type="match status" value="1"/>
</dbReference>
<dbReference type="RefSeq" id="WP_059139828.1">
    <property type="nucleotide sequence ID" value="NZ_KQ130610.1"/>
</dbReference>
<dbReference type="InterPro" id="IPR036505">
    <property type="entry name" value="Amidase/PGRP_sf"/>
</dbReference>
<dbReference type="SMART" id="SM00644">
    <property type="entry name" value="Ami_2"/>
    <property type="match status" value="1"/>
</dbReference>
<feature type="domain" description="SH3b" evidence="2">
    <location>
        <begin position="474"/>
        <end position="539"/>
    </location>
</feature>
<accession>A0A0J8GJQ9</accession>
<comment type="caution">
    <text evidence="3">The sequence shown here is derived from an EMBL/GenBank/DDBJ whole genome shotgun (WGS) entry which is preliminary data.</text>
</comment>
<dbReference type="PANTHER" id="PTHR34408">
    <property type="entry name" value="FAMILY PROTEIN, PUTATIVE-RELATED"/>
    <property type="match status" value="1"/>
</dbReference>
<protein>
    <submittedName>
        <fullName evidence="3">NlpC/P60 family protein</fullName>
    </submittedName>
</protein>
<evidence type="ECO:0000259" key="2">
    <source>
        <dbReference type="PROSITE" id="PS51781"/>
    </source>
</evidence>
<dbReference type="GO" id="GO:0009253">
    <property type="term" value="P:peptidoglycan catabolic process"/>
    <property type="evidence" value="ECO:0007669"/>
    <property type="project" value="InterPro"/>
</dbReference>
<keyword evidence="1" id="KW-0732">Signal</keyword>
<feature type="domain" description="SH3b" evidence="2">
    <location>
        <begin position="338"/>
        <end position="408"/>
    </location>
</feature>
<dbReference type="Gene3D" id="3.40.80.10">
    <property type="entry name" value="Peptidoglycan recognition protein-like"/>
    <property type="match status" value="1"/>
</dbReference>
<organism evidence="3 4">
    <name type="scientific">Listeria fleischmannii 1991</name>
    <dbReference type="NCBI Taxonomy" id="1430899"/>
    <lineage>
        <taxon>Bacteria</taxon>
        <taxon>Bacillati</taxon>
        <taxon>Bacillota</taxon>
        <taxon>Bacilli</taxon>
        <taxon>Bacillales</taxon>
        <taxon>Listeriaceae</taxon>
        <taxon>Listeria</taxon>
    </lineage>
</organism>
<proteinExistence type="predicted"/>
<dbReference type="SUPFAM" id="SSF50044">
    <property type="entry name" value="SH3-domain"/>
    <property type="match status" value="2"/>
</dbReference>
<dbReference type="PROSITE" id="PS51781">
    <property type="entry name" value="SH3B"/>
    <property type="match status" value="3"/>
</dbReference>